<gene>
    <name evidence="2" type="ORF">C2E20_7368</name>
</gene>
<comment type="caution">
    <text evidence="2">The sequence shown here is derived from an EMBL/GenBank/DDBJ whole genome shotgun (WGS) entry which is preliminary data.</text>
</comment>
<dbReference type="Gene3D" id="3.30.710.10">
    <property type="entry name" value="Potassium Channel Kv1.1, Chain A"/>
    <property type="match status" value="1"/>
</dbReference>
<dbReference type="InterPro" id="IPR008802">
    <property type="entry name" value="REF"/>
</dbReference>
<evidence type="ECO:0000313" key="3">
    <source>
        <dbReference type="Proteomes" id="UP000239649"/>
    </source>
</evidence>
<protein>
    <submittedName>
        <fullName evidence="2">Major lipid droplet</fullName>
    </submittedName>
</protein>
<dbReference type="OrthoDB" id="504357at2759"/>
<keyword evidence="3" id="KW-1185">Reference proteome</keyword>
<sequence>MTAEAPPQPELKRLAPVLSVAVVATATAAQLHDRVLASVPDRLKGTVSSTEERVAALASPYVAVITDKGAAALRVADAKVDGAILSAWQSLVAGRAAVEKQGSASLEQLQAARQAYLKRVEESVAYVRQAGLQGTAKAAADTLMVKVEEAKRVPGAVMSEISEAWTRLAGLPAVERVLSASRGQVDAAWGRYTAAHDALVADPRYASALSMGGELLASLQATAAYKAAAERLTPLFAPYAESAARVAGPYPAMDVAALDPALPHAFYLSDPSLEALSDCFAVIGGTRLPLHSHILAQHSAPAAPQPQRELSAAFEGSSVEEAAMLLRLLYSLRDTSPATFRALGERLPAVAALAHKLDTPALLSALEEFLTDLCRADATDVSQLLHGLRAAQHCRLEGVEGKLLDSVAATLAASKLADSELPALAALDNPTLRRLVCRQSELVQSRACLPPSRSRGFLKHDRLLLRADITVESVRRKAAAA</sequence>
<evidence type="ECO:0000313" key="2">
    <source>
        <dbReference type="EMBL" id="PSC69120.1"/>
    </source>
</evidence>
<comment type="similarity">
    <text evidence="1">Belongs to the REF/SRPP family.</text>
</comment>
<dbReference type="AlphaFoldDB" id="A0A2P6V4V3"/>
<reference evidence="2 3" key="1">
    <citation type="journal article" date="2018" name="Plant J.">
        <title>Genome sequences of Chlorella sorokiniana UTEX 1602 and Micractinium conductrix SAG 241.80: implications to maltose excretion by a green alga.</title>
        <authorList>
            <person name="Arriola M.B."/>
            <person name="Velmurugan N."/>
            <person name="Zhang Y."/>
            <person name="Plunkett M.H."/>
            <person name="Hondzo H."/>
            <person name="Barney B.M."/>
        </authorList>
    </citation>
    <scope>NUCLEOTIDE SEQUENCE [LARGE SCALE GENOMIC DNA]</scope>
    <source>
        <strain evidence="2 3">SAG 241.80</strain>
    </source>
</reference>
<dbReference type="STRING" id="554055.A0A2P6V4V3"/>
<organism evidence="2 3">
    <name type="scientific">Micractinium conductrix</name>
    <dbReference type="NCBI Taxonomy" id="554055"/>
    <lineage>
        <taxon>Eukaryota</taxon>
        <taxon>Viridiplantae</taxon>
        <taxon>Chlorophyta</taxon>
        <taxon>core chlorophytes</taxon>
        <taxon>Trebouxiophyceae</taxon>
        <taxon>Chlorellales</taxon>
        <taxon>Chlorellaceae</taxon>
        <taxon>Chlorella clade</taxon>
        <taxon>Micractinium</taxon>
    </lineage>
</organism>
<evidence type="ECO:0000256" key="1">
    <source>
        <dbReference type="ARBA" id="ARBA00009737"/>
    </source>
</evidence>
<accession>A0A2P6V4V3</accession>
<proteinExistence type="inferred from homology"/>
<dbReference type="EMBL" id="LHPF02000029">
    <property type="protein sequence ID" value="PSC69120.1"/>
    <property type="molecule type" value="Genomic_DNA"/>
</dbReference>
<dbReference type="Proteomes" id="UP000239649">
    <property type="component" value="Unassembled WGS sequence"/>
</dbReference>
<name>A0A2P6V4V3_9CHLO</name>
<dbReference type="InterPro" id="IPR011333">
    <property type="entry name" value="SKP1/BTB/POZ_sf"/>
</dbReference>
<dbReference type="Pfam" id="PF05755">
    <property type="entry name" value="REF"/>
    <property type="match status" value="1"/>
</dbReference>